<name>A0A1G2MRB3_9BACT</name>
<evidence type="ECO:0000313" key="6">
    <source>
        <dbReference type="Proteomes" id="UP000177943"/>
    </source>
</evidence>
<dbReference type="EMBL" id="MHRP01000031">
    <property type="protein sequence ID" value="OHA26416.1"/>
    <property type="molecule type" value="Genomic_DNA"/>
</dbReference>
<dbReference type="Proteomes" id="UP000177943">
    <property type="component" value="Unassembled WGS sequence"/>
</dbReference>
<evidence type="ECO:0000256" key="2">
    <source>
        <dbReference type="ARBA" id="ARBA00023136"/>
    </source>
</evidence>
<dbReference type="InterPro" id="IPR007450">
    <property type="entry name" value="BamE_dom"/>
</dbReference>
<dbReference type="Gene3D" id="3.30.1450.10">
    <property type="match status" value="1"/>
</dbReference>
<evidence type="ECO:0000313" key="5">
    <source>
        <dbReference type="EMBL" id="OHA26416.1"/>
    </source>
</evidence>
<accession>A0A1G2MRB3</accession>
<protein>
    <recommendedName>
        <fullName evidence="4">Outer membrane protein assembly factor BamE domain-containing protein</fullName>
    </recommendedName>
</protein>
<evidence type="ECO:0000256" key="1">
    <source>
        <dbReference type="ARBA" id="ARBA00022729"/>
    </source>
</evidence>
<dbReference type="InterPro" id="IPR037873">
    <property type="entry name" value="BamE-like"/>
</dbReference>
<feature type="domain" description="Outer membrane protein assembly factor BamE" evidence="4">
    <location>
        <begin position="25"/>
        <end position="114"/>
    </location>
</feature>
<reference evidence="5 6" key="1">
    <citation type="journal article" date="2016" name="Nat. Commun.">
        <title>Thousands of microbial genomes shed light on interconnected biogeochemical processes in an aquifer system.</title>
        <authorList>
            <person name="Anantharaman K."/>
            <person name="Brown C.T."/>
            <person name="Hug L.A."/>
            <person name="Sharon I."/>
            <person name="Castelle C.J."/>
            <person name="Probst A.J."/>
            <person name="Thomas B.C."/>
            <person name="Singh A."/>
            <person name="Wilkins M.J."/>
            <person name="Karaoz U."/>
            <person name="Brodie E.L."/>
            <person name="Williams K.H."/>
            <person name="Hubbard S.S."/>
            <person name="Banfield J.F."/>
        </authorList>
    </citation>
    <scope>NUCLEOTIDE SEQUENCE [LARGE SCALE GENOMIC DNA]</scope>
</reference>
<dbReference type="PROSITE" id="PS51257">
    <property type="entry name" value="PROKAR_LIPOPROTEIN"/>
    <property type="match status" value="1"/>
</dbReference>
<dbReference type="AlphaFoldDB" id="A0A1G2MRB3"/>
<comment type="caution">
    <text evidence="5">The sequence shown here is derived from an EMBL/GenBank/DDBJ whole genome shotgun (WGS) entry which is preliminary data.</text>
</comment>
<sequence>MKRLGFVGVIATALLFTGCISSSFGTKMSQGQVDQIKKGVSTKADVETILGQPVNTSMIGDGRRVMTYSYFAQSARAKGQSFIPYIGPFIGGATGERNQQILQIYLNKDNIVQDYEFNDSSSTIDSRGGIFNQQIKSTPVPVSAPKTEPVSKVGSGDDKSPKIVAAPPAPGLEQERGK</sequence>
<feature type="region of interest" description="Disordered" evidence="3">
    <location>
        <begin position="135"/>
        <end position="178"/>
    </location>
</feature>
<dbReference type="Pfam" id="PF04355">
    <property type="entry name" value="BamE"/>
    <property type="match status" value="1"/>
</dbReference>
<evidence type="ECO:0000259" key="4">
    <source>
        <dbReference type="Pfam" id="PF04355"/>
    </source>
</evidence>
<organism evidence="5 6">
    <name type="scientific">Candidatus Taylorbacteria bacterium RIFCSPHIGHO2_02_FULL_45_35</name>
    <dbReference type="NCBI Taxonomy" id="1802311"/>
    <lineage>
        <taxon>Bacteria</taxon>
        <taxon>Candidatus Tayloriibacteriota</taxon>
    </lineage>
</organism>
<keyword evidence="2" id="KW-0472">Membrane</keyword>
<proteinExistence type="predicted"/>
<dbReference type="GO" id="GO:0019867">
    <property type="term" value="C:outer membrane"/>
    <property type="evidence" value="ECO:0007669"/>
    <property type="project" value="InterPro"/>
</dbReference>
<gene>
    <name evidence="5" type="ORF">A3D56_04125</name>
</gene>
<evidence type="ECO:0000256" key="3">
    <source>
        <dbReference type="SAM" id="MobiDB-lite"/>
    </source>
</evidence>
<keyword evidence="1" id="KW-0732">Signal</keyword>